<dbReference type="Proteomes" id="UP001250921">
    <property type="component" value="Segment"/>
</dbReference>
<proteinExistence type="predicted"/>
<dbReference type="EMBL" id="ON872562">
    <property type="protein sequence ID" value="UVF62164.1"/>
    <property type="molecule type" value="Viral_cRNA"/>
</dbReference>
<organism evidence="1 2">
    <name type="scientific">Bat faecal associated anphe-like virus 1</name>
    <dbReference type="NCBI Taxonomy" id="2972716"/>
    <lineage>
        <taxon>Viruses</taxon>
        <taxon>Riboviria</taxon>
        <taxon>Orthornavirae</taxon>
        <taxon>Negarnaviricota</taxon>
        <taxon>Haploviricotina</taxon>
        <taxon>Monjiviricetes</taxon>
        <taxon>Mononegavirales</taxon>
        <taxon>Xinmoviridae</taxon>
        <taxon>Tecephavirus</taxon>
        <taxon>Tecephavirus sydneyense</taxon>
    </lineage>
</organism>
<dbReference type="Pfam" id="PF24664">
    <property type="entry name" value="Monjiviricetes_fusion"/>
    <property type="match status" value="1"/>
</dbReference>
<protein>
    <recommendedName>
        <fullName evidence="3">Glycoprotein</fullName>
    </recommendedName>
</protein>
<evidence type="ECO:0000313" key="1">
    <source>
        <dbReference type="EMBL" id="UVF62164.1"/>
    </source>
</evidence>
<accession>A0AAE9NP99</accession>
<reference evidence="1" key="1">
    <citation type="submission" date="2022-06" db="EMBL/GenBank/DDBJ databases">
        <title>Faecal virome of the Australian grey-headed flying fox from urban/suburban environments contains novel coronaviruses, retroviruses and sapoviruses.</title>
        <authorList>
            <person name="Van Brussel K."/>
            <person name="Mahar J.E."/>
            <person name="Ortiz-Baez A.S."/>
            <person name="Carrai M."/>
            <person name="Speilman D."/>
            <person name="Boardman W.S.J."/>
            <person name="Baker M.L."/>
            <person name="Beatty J.A."/>
            <person name="Geoghegan J.L."/>
            <person name="Barrs V.R."/>
            <person name="Holmes E.C."/>
        </authorList>
    </citation>
    <scope>NUCLEOTIDE SEQUENCE</scope>
    <source>
        <strain evidence="1">CP05/aus/1</strain>
    </source>
</reference>
<keyword evidence="2" id="KW-1185">Reference proteome</keyword>
<name>A0AAE9NP99_9MONO</name>
<evidence type="ECO:0008006" key="3">
    <source>
        <dbReference type="Google" id="ProtNLM"/>
    </source>
</evidence>
<evidence type="ECO:0000313" key="2">
    <source>
        <dbReference type="Proteomes" id="UP001250921"/>
    </source>
</evidence>
<sequence>MGCFKILFFIILLNSCAAFNLVGFDCNNGPINHTIISLVHHPTCEDKQRNITQDNVELVVTQVMDKDSIEVIRCNIIAHHEVFYCGIISDSPQDSGIYTEIISVSRDECNELVKNQRYKVPYTGELFDVKESKQTISYTSFGKMNSGSCTSGGTLKAIGKEWPRAIRLTNLEIQYQISNGVVFFENDQIEVAPSFFCKYSRSACYNCDSGYSFWEVKTPECYEERPKAIVFQGYGLLIRDYTSREVVTYIQVSQHDYDFQILMKTSDTHICGLASHSTEHPGLFVTILHNNRLVGISKKVNPNDHLLTYLNSKLIYAMRHTKIQVEELYSLFEKKRCELKSDAIKGLLTLARIDPNDFAYQYTGQPGHAAVVRGEVVYLFKCSPVIVEPVEVGVTCYNELQVIYNNKTVFMSPRTRIITNFGRIIPCSPIMEPIYYYGDWYKQDIHGMSRVLPPIEIKDTPTYYEFKMIDGLTNKGIYSESLMANTRGSIVSNLEEPILQSRLVSGLNGYGNLPDNIRLTSLFSHKDYEVLDNKLSHWFDNIVKKLEYFGSISSAIFMLYIIYKVIEQVVVSFLNFRALRDSVGIWSASFCCCFSGFARHMVRGSIRVPQVFEFNQRGKPVNIVGGFNVNTV</sequence>